<evidence type="ECO:0008006" key="9">
    <source>
        <dbReference type="Google" id="ProtNLM"/>
    </source>
</evidence>
<comment type="subcellular location">
    <subcellularLocation>
        <location evidence="1">Membrane</location>
        <topology evidence="1">Multi-pass membrane protein</topology>
    </subcellularLocation>
</comment>
<name>A0A978VLA6_ZIZJJ</name>
<evidence type="ECO:0000313" key="8">
    <source>
        <dbReference type="Proteomes" id="UP000813462"/>
    </source>
</evidence>
<proteinExistence type="predicted"/>
<dbReference type="GO" id="GO:0016020">
    <property type="term" value="C:membrane"/>
    <property type="evidence" value="ECO:0007669"/>
    <property type="project" value="UniProtKB-SubCell"/>
</dbReference>
<comment type="caution">
    <text evidence="7">The sequence shown here is derived from an EMBL/GenBank/DDBJ whole genome shotgun (WGS) entry which is preliminary data.</text>
</comment>
<keyword evidence="3 6" id="KW-1133">Transmembrane helix</keyword>
<keyword evidence="2 6" id="KW-0812">Transmembrane</keyword>
<accession>A0A978VLA6</accession>
<dbReference type="PANTHER" id="PTHR31419:SF8">
    <property type="entry name" value="PROTEIN PIN-LIKES 2-LIKE"/>
    <property type="match status" value="1"/>
</dbReference>
<evidence type="ECO:0000256" key="2">
    <source>
        <dbReference type="ARBA" id="ARBA00022692"/>
    </source>
</evidence>
<dbReference type="EMBL" id="JAEACU010000004">
    <property type="protein sequence ID" value="KAH7533875.1"/>
    <property type="molecule type" value="Genomic_DNA"/>
</dbReference>
<sequence length="235" mass="25927">MTAFGNTGDVPLSIVTSMCHSQDNAFGPKCHVSGVAYVAFSQWASAILAYTLVYHMMEPPLEYYEIIEEEAEAQIEIEELPVNDLGRPLLVEAEWPRMEDNVTEHCKTLIIARLFNNISDVPDMNNPEFEFTDDENPGCNTESIRCLAKPKMVRKIRIVAGSTPICHILQPPMIVSLLAIVIGVFPGLKAFVFGDDAVLSFITDSLAYLADAMVPCAMIVLGGMLAEDQMNLILE</sequence>
<evidence type="ECO:0000256" key="3">
    <source>
        <dbReference type="ARBA" id="ARBA00022989"/>
    </source>
</evidence>
<keyword evidence="4 6" id="KW-0472">Membrane</keyword>
<dbReference type="GO" id="GO:0009734">
    <property type="term" value="P:auxin-activated signaling pathway"/>
    <property type="evidence" value="ECO:0007669"/>
    <property type="project" value="UniProtKB-KW"/>
</dbReference>
<dbReference type="Proteomes" id="UP000813462">
    <property type="component" value="Unassembled WGS sequence"/>
</dbReference>
<evidence type="ECO:0000256" key="1">
    <source>
        <dbReference type="ARBA" id="ARBA00004141"/>
    </source>
</evidence>
<evidence type="ECO:0000256" key="5">
    <source>
        <dbReference type="ARBA" id="ARBA00023294"/>
    </source>
</evidence>
<dbReference type="InterPro" id="IPR039305">
    <property type="entry name" value="PILS2/6"/>
</dbReference>
<feature type="transmembrane region" description="Helical" evidence="6">
    <location>
        <begin position="158"/>
        <end position="185"/>
    </location>
</feature>
<dbReference type="AlphaFoldDB" id="A0A978VLA6"/>
<dbReference type="GO" id="GO:0080162">
    <property type="term" value="P:endoplasmic reticulum to cytosol auxin transport"/>
    <property type="evidence" value="ECO:0007669"/>
    <property type="project" value="InterPro"/>
</dbReference>
<dbReference type="PANTHER" id="PTHR31419">
    <property type="entry name" value="PROTEIN PIN-LIKES 2"/>
    <property type="match status" value="1"/>
</dbReference>
<evidence type="ECO:0000256" key="4">
    <source>
        <dbReference type="ARBA" id="ARBA00023136"/>
    </source>
</evidence>
<evidence type="ECO:0000313" key="7">
    <source>
        <dbReference type="EMBL" id="KAH7533875.1"/>
    </source>
</evidence>
<feature type="transmembrane region" description="Helical" evidence="6">
    <location>
        <begin position="205"/>
        <end position="226"/>
    </location>
</feature>
<dbReference type="Pfam" id="PF03547">
    <property type="entry name" value="Mem_trans"/>
    <property type="match status" value="1"/>
</dbReference>
<gene>
    <name evidence="7" type="ORF">FEM48_Zijuj04G0178100</name>
</gene>
<reference evidence="7" key="1">
    <citation type="journal article" date="2021" name="Front. Plant Sci.">
        <title>Chromosome-Scale Genome Assembly for Chinese Sour Jujube and Insights Into Its Genome Evolution and Domestication Signature.</title>
        <authorList>
            <person name="Shen L.-Y."/>
            <person name="Luo H."/>
            <person name="Wang X.-L."/>
            <person name="Wang X.-M."/>
            <person name="Qiu X.-J."/>
            <person name="Liu H."/>
            <person name="Zhou S.-S."/>
            <person name="Jia K.-H."/>
            <person name="Nie S."/>
            <person name="Bao Y.-T."/>
            <person name="Zhang R.-G."/>
            <person name="Yun Q.-Z."/>
            <person name="Chai Y.-H."/>
            <person name="Lu J.-Y."/>
            <person name="Li Y."/>
            <person name="Zhao S.-W."/>
            <person name="Mao J.-F."/>
            <person name="Jia S.-G."/>
            <person name="Mao Y.-M."/>
        </authorList>
    </citation>
    <scope>NUCLEOTIDE SEQUENCE</scope>
    <source>
        <strain evidence="7">AT0</strain>
        <tissue evidence="7">Leaf</tissue>
    </source>
</reference>
<organism evidence="7 8">
    <name type="scientific">Ziziphus jujuba var. spinosa</name>
    <dbReference type="NCBI Taxonomy" id="714518"/>
    <lineage>
        <taxon>Eukaryota</taxon>
        <taxon>Viridiplantae</taxon>
        <taxon>Streptophyta</taxon>
        <taxon>Embryophyta</taxon>
        <taxon>Tracheophyta</taxon>
        <taxon>Spermatophyta</taxon>
        <taxon>Magnoliopsida</taxon>
        <taxon>eudicotyledons</taxon>
        <taxon>Gunneridae</taxon>
        <taxon>Pentapetalae</taxon>
        <taxon>rosids</taxon>
        <taxon>fabids</taxon>
        <taxon>Rosales</taxon>
        <taxon>Rhamnaceae</taxon>
        <taxon>Paliureae</taxon>
        <taxon>Ziziphus</taxon>
    </lineage>
</organism>
<evidence type="ECO:0000256" key="6">
    <source>
        <dbReference type="SAM" id="Phobius"/>
    </source>
</evidence>
<dbReference type="InterPro" id="IPR004776">
    <property type="entry name" value="Mem_transp_PIN-like"/>
</dbReference>
<feature type="transmembrane region" description="Helical" evidence="6">
    <location>
        <begin position="34"/>
        <end position="53"/>
    </location>
</feature>
<keyword evidence="5" id="KW-0927">Auxin signaling pathway</keyword>
<protein>
    <recommendedName>
        <fullName evidence="9">Protein PIN-LIKES 2-like</fullName>
    </recommendedName>
</protein>